<dbReference type="AlphaFoldDB" id="A0AAD7G1U2"/>
<dbReference type="Proteomes" id="UP001221757">
    <property type="component" value="Unassembled WGS sequence"/>
</dbReference>
<accession>A0AAD7G1U2</accession>
<name>A0AAD7G1U2_MYCRO</name>
<proteinExistence type="predicted"/>
<keyword evidence="3" id="KW-1185">Reference proteome</keyword>
<evidence type="ECO:0000313" key="2">
    <source>
        <dbReference type="EMBL" id="KAJ7659002.1"/>
    </source>
</evidence>
<gene>
    <name evidence="2" type="ORF">B0H17DRAFT_1163196</name>
</gene>
<feature type="region of interest" description="Disordered" evidence="1">
    <location>
        <begin position="896"/>
        <end position="951"/>
    </location>
</feature>
<evidence type="ECO:0000256" key="1">
    <source>
        <dbReference type="SAM" id="MobiDB-lite"/>
    </source>
</evidence>
<feature type="region of interest" description="Disordered" evidence="1">
    <location>
        <begin position="368"/>
        <end position="387"/>
    </location>
</feature>
<feature type="compositionally biased region" description="Basic and acidic residues" evidence="1">
    <location>
        <begin position="368"/>
        <end position="378"/>
    </location>
</feature>
<feature type="compositionally biased region" description="Acidic residues" evidence="1">
    <location>
        <begin position="936"/>
        <end position="951"/>
    </location>
</feature>
<dbReference type="PANTHER" id="PTHR31912:SF34">
    <property type="entry name" value="NOTOCHORD-RELATED PROTEIN"/>
    <property type="match status" value="1"/>
</dbReference>
<reference evidence="2" key="1">
    <citation type="submission" date="2023-03" db="EMBL/GenBank/DDBJ databases">
        <title>Massive genome expansion in bonnet fungi (Mycena s.s.) driven by repeated elements and novel gene families across ecological guilds.</title>
        <authorList>
            <consortium name="Lawrence Berkeley National Laboratory"/>
            <person name="Harder C.B."/>
            <person name="Miyauchi S."/>
            <person name="Viragh M."/>
            <person name="Kuo A."/>
            <person name="Thoen E."/>
            <person name="Andreopoulos B."/>
            <person name="Lu D."/>
            <person name="Skrede I."/>
            <person name="Drula E."/>
            <person name="Henrissat B."/>
            <person name="Morin E."/>
            <person name="Kohler A."/>
            <person name="Barry K."/>
            <person name="LaButti K."/>
            <person name="Morin E."/>
            <person name="Salamov A."/>
            <person name="Lipzen A."/>
            <person name="Mereny Z."/>
            <person name="Hegedus B."/>
            <person name="Baldrian P."/>
            <person name="Stursova M."/>
            <person name="Weitz H."/>
            <person name="Taylor A."/>
            <person name="Grigoriev I.V."/>
            <person name="Nagy L.G."/>
            <person name="Martin F."/>
            <person name="Kauserud H."/>
        </authorList>
    </citation>
    <scope>NUCLEOTIDE SEQUENCE</scope>
    <source>
        <strain evidence="2">CBHHK067</strain>
    </source>
</reference>
<dbReference type="PANTHER" id="PTHR31912">
    <property type="entry name" value="IP13529P"/>
    <property type="match status" value="1"/>
</dbReference>
<dbReference type="EMBL" id="JARKIE010000273">
    <property type="protein sequence ID" value="KAJ7659002.1"/>
    <property type="molecule type" value="Genomic_DNA"/>
</dbReference>
<feature type="compositionally biased region" description="Basic and acidic residues" evidence="1">
    <location>
        <begin position="898"/>
        <end position="907"/>
    </location>
</feature>
<evidence type="ECO:0000313" key="3">
    <source>
        <dbReference type="Proteomes" id="UP001221757"/>
    </source>
</evidence>
<protein>
    <submittedName>
        <fullName evidence="2">Uncharacterized protein</fullName>
    </submittedName>
</protein>
<organism evidence="2 3">
    <name type="scientific">Mycena rosella</name>
    <name type="common">Pink bonnet</name>
    <name type="synonym">Agaricus rosellus</name>
    <dbReference type="NCBI Taxonomy" id="1033263"/>
    <lineage>
        <taxon>Eukaryota</taxon>
        <taxon>Fungi</taxon>
        <taxon>Dikarya</taxon>
        <taxon>Basidiomycota</taxon>
        <taxon>Agaricomycotina</taxon>
        <taxon>Agaricomycetes</taxon>
        <taxon>Agaricomycetidae</taxon>
        <taxon>Agaricales</taxon>
        <taxon>Marasmiineae</taxon>
        <taxon>Mycenaceae</taxon>
        <taxon>Mycena</taxon>
    </lineage>
</organism>
<comment type="caution">
    <text evidence="2">The sequence shown here is derived from an EMBL/GenBank/DDBJ whole genome shotgun (WGS) entry which is preliminary data.</text>
</comment>
<sequence>MRECHTPNIPSFSALRKKQEMLARDIGIKSEHHTSSLGNHFYMNHPAKLLALICSLRDAFPWLNIICLQDWANPLVQSFIHVYPEVAGPVSEFWQAGKWVSEIDLDDLSPMWADWENKRNSHRHFYIKELAQLSDGTYVVPLRWVTIDNVVHVDVQDVDCRDTPQIKFTEYSPQYSMPHPLREKAQGCPIFRLRIMPWSDDVSGNVSKQYNAHTNMYVTNFNLPHQKLQQEYFIRFASTSPNASSSEQFVALSEDCVPGVWHDAYDCELEQGILFEIIPHVLPADNPQQSETSSHIGMAGSLGCRRDLTGGAKVHCETNEGYHSLYQPGIPREPETTIQIIRWQFWMACLGNKSDVDEAYTLTGAAHQEHLSNRDTRDPQLNNSSCKGPERVALKTQIKHRIQQDLWDWVVQQPNEFIPLPENDPLKLGLDLKPGVHYNVLLDTQGVDPHRDTPGETLHTYLLGNDKYVWNDTTKGWDNKKADLFASRLQSSSIDSLSIPPPCSRYVVQYKNSLVGKHFKMLQQLGIFHLHGLCTPLVFDLWKATGVLGAHLWFPEIKDMDSYLADLEVLIGNLLDIWGLIDPNRLLVKEKLHVMTHLVDDVRRFGPTILYATEIFECWNAIFRLCSILSNPLSPSHNIAVTLADMERFKHMVSGGWWKIADRRYIRAGSSVRSFLTSSPELQRRLGWAEKSSISSAIKRQPATWSSTLPEPQPIGSIWVHCKYVVAQSGDFCKPGFWVFIRQGASEPFAGRIAKILAKDGSTMTQHNTVVIVELFIVLDIKDTRLNMPILVPCTTGATSLAVKPKEIMLSFNVQHDRVSCKCRTETVPVRQERVVTNRTELQTAHSPEQRFILNMHALHNAHFLREVLPRVLTAPISYLQDRVASHHRFAAQLRETGPAKRAETQAKTKATRAKNKKGKDVLASAQAERQKAEQDDTVQDVNSDMEVDED</sequence>